<keyword evidence="2" id="KW-1185">Reference proteome</keyword>
<dbReference type="InParanoid" id="A0A067PP56"/>
<reference evidence="2" key="1">
    <citation type="journal article" date="2014" name="Proc. Natl. Acad. Sci. U.S.A.">
        <title>Extensive sampling of basidiomycete genomes demonstrates inadequacy of the white-rot/brown-rot paradigm for wood decay fungi.</title>
        <authorList>
            <person name="Riley R."/>
            <person name="Salamov A.A."/>
            <person name="Brown D.W."/>
            <person name="Nagy L.G."/>
            <person name="Floudas D."/>
            <person name="Held B.W."/>
            <person name="Levasseur A."/>
            <person name="Lombard V."/>
            <person name="Morin E."/>
            <person name="Otillar R."/>
            <person name="Lindquist E.A."/>
            <person name="Sun H."/>
            <person name="LaButti K.M."/>
            <person name="Schmutz J."/>
            <person name="Jabbour D."/>
            <person name="Luo H."/>
            <person name="Baker S.E."/>
            <person name="Pisabarro A.G."/>
            <person name="Walton J.D."/>
            <person name="Blanchette R.A."/>
            <person name="Henrissat B."/>
            <person name="Martin F."/>
            <person name="Cullen D."/>
            <person name="Hibbett D.S."/>
            <person name="Grigoriev I.V."/>
        </authorList>
    </citation>
    <scope>NUCLEOTIDE SEQUENCE [LARGE SCALE GENOMIC DNA]</scope>
    <source>
        <strain evidence="2">MUCL 33604</strain>
    </source>
</reference>
<name>A0A067PP56_9AGAM</name>
<evidence type="ECO:0000313" key="2">
    <source>
        <dbReference type="Proteomes" id="UP000027265"/>
    </source>
</evidence>
<protein>
    <submittedName>
        <fullName evidence="1">Uncharacterized protein</fullName>
    </submittedName>
</protein>
<evidence type="ECO:0000313" key="1">
    <source>
        <dbReference type="EMBL" id="KDQ53082.1"/>
    </source>
</evidence>
<gene>
    <name evidence="1" type="ORF">JAAARDRAFT_197864</name>
</gene>
<accession>A0A067PP56</accession>
<dbReference type="EMBL" id="KL197736">
    <property type="protein sequence ID" value="KDQ53082.1"/>
    <property type="molecule type" value="Genomic_DNA"/>
</dbReference>
<dbReference type="HOGENOM" id="CLU_1722641_0_0_1"/>
<organism evidence="1 2">
    <name type="scientific">Jaapia argillacea MUCL 33604</name>
    <dbReference type="NCBI Taxonomy" id="933084"/>
    <lineage>
        <taxon>Eukaryota</taxon>
        <taxon>Fungi</taxon>
        <taxon>Dikarya</taxon>
        <taxon>Basidiomycota</taxon>
        <taxon>Agaricomycotina</taxon>
        <taxon>Agaricomycetes</taxon>
        <taxon>Agaricomycetidae</taxon>
        <taxon>Jaapiales</taxon>
        <taxon>Jaapiaceae</taxon>
        <taxon>Jaapia</taxon>
    </lineage>
</organism>
<sequence length="152" mass="17314">MTTSHREETLNDHMGFWNSMKFANMTSSICRKLKATCEGVGSSTEAFKDLDARIDDEIRRDWLEQEQDAYRRRLDDPSVMDIFDVSSAKAPGRKEVQLELMTTEQPMGLVSGTVAWLIEGFKLQKSQLDLASSIRQLGKKPSLKDRLTLVEK</sequence>
<proteinExistence type="predicted"/>
<dbReference type="Proteomes" id="UP000027265">
    <property type="component" value="Unassembled WGS sequence"/>
</dbReference>
<dbReference type="OrthoDB" id="2691046at2759"/>
<dbReference type="AlphaFoldDB" id="A0A067PP56"/>